<organism evidence="7 8">
    <name type="scientific">Microbacterium laevaniformans</name>
    <dbReference type="NCBI Taxonomy" id="36807"/>
    <lineage>
        <taxon>Bacteria</taxon>
        <taxon>Bacillati</taxon>
        <taxon>Actinomycetota</taxon>
        <taxon>Actinomycetes</taxon>
        <taxon>Micrococcales</taxon>
        <taxon>Microbacteriaceae</taxon>
        <taxon>Microbacterium</taxon>
    </lineage>
</organism>
<dbReference type="RefSeq" id="WP_135949346.1">
    <property type="nucleotide sequence ID" value="NZ_SRYO01000004.1"/>
</dbReference>
<proteinExistence type="inferred from homology"/>
<keyword evidence="3" id="KW-0520">NAD</keyword>
<evidence type="ECO:0000313" key="8">
    <source>
        <dbReference type="Proteomes" id="UP000309893"/>
    </source>
</evidence>
<dbReference type="InterPro" id="IPR029154">
    <property type="entry name" value="HIBADH-like_NADP-bd"/>
</dbReference>
<dbReference type="EMBL" id="SRYO01000004">
    <property type="protein sequence ID" value="TGY37745.1"/>
    <property type="molecule type" value="Genomic_DNA"/>
</dbReference>
<sequence>MTDRSIGFIGLGIMGVPMATNLVRAGYDVVVWARSAGPADELAARGARVATDVAGVFAEAETVVLMLRDEAAVDAVLGRGTDAFAHLVADRTIVQMGTFTTAFSQELAREVRSAAGRYVEAPVSGSRGPAIEGTLVGMLAGEADAVAHVEPVVAAMCGQVFRCGAIPAALSMKLAVNTFLITMVTGLAETFHFAERAGVDASILRDVLDAGPMASVVSRGKAQKLTEGDLTAQAAIADVLKNARLAEAAADAAGSAHPLITASRELYESAVVERRGALDMIGVIGALEARADGRAPADAGAAPRVIPPSAL</sequence>
<dbReference type="PANTHER" id="PTHR43580:SF2">
    <property type="entry name" value="CYTOKINE-LIKE NUCLEAR FACTOR N-PAC"/>
    <property type="match status" value="1"/>
</dbReference>
<evidence type="ECO:0000259" key="6">
    <source>
        <dbReference type="Pfam" id="PF14833"/>
    </source>
</evidence>
<evidence type="ECO:0000256" key="4">
    <source>
        <dbReference type="PIRSR" id="PIRSR000103-1"/>
    </source>
</evidence>
<dbReference type="Pfam" id="PF14833">
    <property type="entry name" value="NAD_binding_11"/>
    <property type="match status" value="1"/>
</dbReference>
<dbReference type="GO" id="GO:0050661">
    <property type="term" value="F:NADP binding"/>
    <property type="evidence" value="ECO:0007669"/>
    <property type="project" value="InterPro"/>
</dbReference>
<feature type="active site" evidence="4">
    <location>
        <position position="173"/>
    </location>
</feature>
<dbReference type="SUPFAM" id="SSF51735">
    <property type="entry name" value="NAD(P)-binding Rossmann-fold domains"/>
    <property type="match status" value="1"/>
</dbReference>
<evidence type="ECO:0000256" key="1">
    <source>
        <dbReference type="ARBA" id="ARBA00009080"/>
    </source>
</evidence>
<name>A0A4S2D8Q5_9MICO</name>
<gene>
    <name evidence="7" type="ORF">E5344_08675</name>
</gene>
<dbReference type="InterPro" id="IPR013328">
    <property type="entry name" value="6PGD_dom2"/>
</dbReference>
<dbReference type="InterPro" id="IPR002204">
    <property type="entry name" value="3-OH-isobutyrate_DH-rel_CS"/>
</dbReference>
<dbReference type="AlphaFoldDB" id="A0A4S2D8Q5"/>
<keyword evidence="2" id="KW-0560">Oxidoreductase</keyword>
<evidence type="ECO:0000256" key="2">
    <source>
        <dbReference type="ARBA" id="ARBA00023002"/>
    </source>
</evidence>
<feature type="domain" description="6-phosphogluconate dehydrogenase NADP-binding" evidence="5">
    <location>
        <begin position="5"/>
        <end position="163"/>
    </location>
</feature>
<dbReference type="InterPro" id="IPR015815">
    <property type="entry name" value="HIBADH-related"/>
</dbReference>
<protein>
    <submittedName>
        <fullName evidence="7">NAD(P)-dependent oxidoreductase</fullName>
    </submittedName>
</protein>
<dbReference type="Gene3D" id="3.40.50.720">
    <property type="entry name" value="NAD(P)-binding Rossmann-like Domain"/>
    <property type="match status" value="1"/>
</dbReference>
<dbReference type="GO" id="GO:0016491">
    <property type="term" value="F:oxidoreductase activity"/>
    <property type="evidence" value="ECO:0007669"/>
    <property type="project" value="UniProtKB-KW"/>
</dbReference>
<reference evidence="7 8" key="1">
    <citation type="submission" date="2019-04" db="EMBL/GenBank/DDBJ databases">
        <title>Microbes associate with the intestines of laboratory mice.</title>
        <authorList>
            <person name="Navarre W."/>
            <person name="Wong E."/>
            <person name="Huang K."/>
            <person name="Tropini C."/>
            <person name="Ng K."/>
            <person name="Yu B."/>
        </authorList>
    </citation>
    <scope>NUCLEOTIDE SEQUENCE [LARGE SCALE GENOMIC DNA]</scope>
    <source>
        <strain evidence="7 8">NM46_B2-13</strain>
    </source>
</reference>
<evidence type="ECO:0000256" key="3">
    <source>
        <dbReference type="ARBA" id="ARBA00023027"/>
    </source>
</evidence>
<evidence type="ECO:0000259" key="5">
    <source>
        <dbReference type="Pfam" id="PF03446"/>
    </source>
</evidence>
<dbReference type="GO" id="GO:0051287">
    <property type="term" value="F:NAD binding"/>
    <property type="evidence" value="ECO:0007669"/>
    <property type="project" value="InterPro"/>
</dbReference>
<comment type="caution">
    <text evidence="7">The sequence shown here is derived from an EMBL/GenBank/DDBJ whole genome shotgun (WGS) entry which is preliminary data.</text>
</comment>
<dbReference type="InterPro" id="IPR036291">
    <property type="entry name" value="NAD(P)-bd_dom_sf"/>
</dbReference>
<comment type="similarity">
    <text evidence="1">Belongs to the HIBADH-related family.</text>
</comment>
<dbReference type="PIRSF" id="PIRSF000103">
    <property type="entry name" value="HIBADH"/>
    <property type="match status" value="1"/>
</dbReference>
<dbReference type="OrthoDB" id="3185659at2"/>
<dbReference type="InterPro" id="IPR006115">
    <property type="entry name" value="6PGDH_NADP-bd"/>
</dbReference>
<dbReference type="Proteomes" id="UP000309893">
    <property type="component" value="Unassembled WGS sequence"/>
</dbReference>
<dbReference type="GO" id="GO:0016054">
    <property type="term" value="P:organic acid catabolic process"/>
    <property type="evidence" value="ECO:0007669"/>
    <property type="project" value="UniProtKB-ARBA"/>
</dbReference>
<dbReference type="SUPFAM" id="SSF48179">
    <property type="entry name" value="6-phosphogluconate dehydrogenase C-terminal domain-like"/>
    <property type="match status" value="1"/>
</dbReference>
<dbReference type="PROSITE" id="PS00895">
    <property type="entry name" value="3_HYDROXYISOBUT_DH"/>
    <property type="match status" value="1"/>
</dbReference>
<dbReference type="InterPro" id="IPR008927">
    <property type="entry name" value="6-PGluconate_DH-like_C_sf"/>
</dbReference>
<accession>A0A4S2D8Q5</accession>
<evidence type="ECO:0000313" key="7">
    <source>
        <dbReference type="EMBL" id="TGY37745.1"/>
    </source>
</evidence>
<dbReference type="InterPro" id="IPR051265">
    <property type="entry name" value="HIBADH-related_NP60_sf"/>
</dbReference>
<dbReference type="PANTHER" id="PTHR43580">
    <property type="entry name" value="OXIDOREDUCTASE GLYR1-RELATED"/>
    <property type="match status" value="1"/>
</dbReference>
<feature type="domain" description="3-hydroxyisobutyrate dehydrogenase-like NAD-binding" evidence="6">
    <location>
        <begin position="171"/>
        <end position="285"/>
    </location>
</feature>
<dbReference type="Gene3D" id="1.10.1040.10">
    <property type="entry name" value="N-(1-d-carboxylethyl)-l-norvaline Dehydrogenase, domain 2"/>
    <property type="match status" value="1"/>
</dbReference>
<dbReference type="Pfam" id="PF03446">
    <property type="entry name" value="NAD_binding_2"/>
    <property type="match status" value="1"/>
</dbReference>